<protein>
    <submittedName>
        <fullName evidence="8">DUF4433 domain-containing protein</fullName>
    </submittedName>
</protein>
<keyword evidence="9" id="KW-1185">Reference proteome</keyword>
<evidence type="ECO:0000259" key="7">
    <source>
        <dbReference type="PROSITE" id="PS52018"/>
    </source>
</evidence>
<dbReference type="PROSITE" id="PS52018">
    <property type="entry name" value="DART"/>
    <property type="match status" value="1"/>
</dbReference>
<accession>A0A554RX91</accession>
<feature type="active site" description="Proton acceptor" evidence="6">
    <location>
        <position position="44"/>
    </location>
</feature>
<dbReference type="GO" id="GO:0016757">
    <property type="term" value="F:glycosyltransferase activity"/>
    <property type="evidence" value="ECO:0007669"/>
    <property type="project" value="UniProtKB-UniRule"/>
</dbReference>
<dbReference type="Proteomes" id="UP000316988">
    <property type="component" value="Unassembled WGS sequence"/>
</dbReference>
<sequence length="207" mass="23295">MEVMHFTRVEHLASILREGLCSDTIAQDGLTQVEIGNRSIEDQRRHRVVNVGHGGVVADYVPFYFAPRSPMLYAIHRGNVPTYSEGCDRLIYLATSVESLTSQGLPVVLSDRNAAAAVAEFLEYDGDPLPEDFIDWPLMRATYWNSSPEQPDRRERRMAECLVHGRVPAHALEFIVTKSEAVCAEAREILHSAGVDLPVHVRTSWYF</sequence>
<keyword evidence="5 6" id="KW-0238">DNA-binding</keyword>
<evidence type="ECO:0000256" key="6">
    <source>
        <dbReference type="PROSITE-ProRule" id="PRU01362"/>
    </source>
</evidence>
<feature type="binding site" evidence="6">
    <location>
        <begin position="5"/>
        <end position="7"/>
    </location>
    <ligand>
        <name>NAD(+)</name>
        <dbReference type="ChEBI" id="CHEBI:57540"/>
    </ligand>
</feature>
<evidence type="ECO:0000313" key="8">
    <source>
        <dbReference type="EMBL" id="TSD58685.1"/>
    </source>
</evidence>
<name>A0A554RX91_9ACTN</name>
<dbReference type="InterPro" id="IPR029494">
    <property type="entry name" value="DarT"/>
</dbReference>
<evidence type="ECO:0000256" key="3">
    <source>
        <dbReference type="ARBA" id="ARBA00022679"/>
    </source>
</evidence>
<organism evidence="8 9">
    <name type="scientific">Aeromicrobium piscarium</name>
    <dbReference type="NCBI Taxonomy" id="2590901"/>
    <lineage>
        <taxon>Bacteria</taxon>
        <taxon>Bacillati</taxon>
        <taxon>Actinomycetota</taxon>
        <taxon>Actinomycetes</taxon>
        <taxon>Propionibacteriales</taxon>
        <taxon>Nocardioidaceae</taxon>
        <taxon>Aeromicrobium</taxon>
    </lineage>
</organism>
<evidence type="ECO:0000256" key="1">
    <source>
        <dbReference type="ARBA" id="ARBA00022649"/>
    </source>
</evidence>
<dbReference type="AlphaFoldDB" id="A0A554RX91"/>
<dbReference type="GO" id="GO:0016779">
    <property type="term" value="F:nucleotidyltransferase activity"/>
    <property type="evidence" value="ECO:0007669"/>
    <property type="project" value="UniProtKB-UniRule"/>
</dbReference>
<keyword evidence="2 6" id="KW-0328">Glycosyltransferase</keyword>
<keyword evidence="3 6" id="KW-0808">Transferase</keyword>
<dbReference type="GO" id="GO:0003677">
    <property type="term" value="F:DNA binding"/>
    <property type="evidence" value="ECO:0007669"/>
    <property type="project" value="UniProtKB-UniRule"/>
</dbReference>
<dbReference type="Pfam" id="PF14487">
    <property type="entry name" value="DarT"/>
    <property type="match status" value="1"/>
</dbReference>
<comment type="caution">
    <text evidence="8">The sequence shown here is derived from an EMBL/GenBank/DDBJ whole genome shotgun (WGS) entry which is preliminary data.</text>
</comment>
<feature type="domain" description="DarT" evidence="7">
    <location>
        <begin position="1"/>
        <end position="207"/>
    </location>
</feature>
<evidence type="ECO:0000256" key="2">
    <source>
        <dbReference type="ARBA" id="ARBA00022676"/>
    </source>
</evidence>
<comment type="catalytic activity">
    <reaction evidence="6">
        <text>a thymidine in DNA + NAD(+) = an N-(ADP-alpha-D-ribosyl)-thymidine in DNA + nicotinamide + H(+)</text>
        <dbReference type="Rhea" id="RHEA:71651"/>
        <dbReference type="Rhea" id="RHEA-COMP:13556"/>
        <dbReference type="Rhea" id="RHEA-COMP:18051"/>
        <dbReference type="ChEBI" id="CHEBI:15378"/>
        <dbReference type="ChEBI" id="CHEBI:17154"/>
        <dbReference type="ChEBI" id="CHEBI:57540"/>
        <dbReference type="ChEBI" id="CHEBI:137386"/>
        <dbReference type="ChEBI" id="CHEBI:191199"/>
    </reaction>
</comment>
<dbReference type="OrthoDB" id="9813972at2"/>
<proteinExistence type="inferred from homology"/>
<dbReference type="EMBL" id="VLNT01000012">
    <property type="protein sequence ID" value="TSD58685.1"/>
    <property type="molecule type" value="Genomic_DNA"/>
</dbReference>
<comment type="similarity">
    <text evidence="6">Belongs to the DarT ADP-ribosyltransferase family.</text>
</comment>
<comment type="caution">
    <text evidence="6">Lacks conserved residue(s) required for the propagation of feature annotation.</text>
</comment>
<reference evidence="8 9" key="1">
    <citation type="submission" date="2019-07" db="EMBL/GenBank/DDBJ databases">
        <authorList>
            <person name="Zhao L.H."/>
        </authorList>
    </citation>
    <scope>NUCLEOTIDE SEQUENCE [LARGE SCALE GENOMIC DNA]</scope>
    <source>
        <strain evidence="8 9">Co35</strain>
    </source>
</reference>
<feature type="binding site" evidence="6">
    <location>
        <position position="44"/>
    </location>
    <ligand>
        <name>NAD(+)</name>
        <dbReference type="ChEBI" id="CHEBI:57540"/>
    </ligand>
</feature>
<gene>
    <name evidence="8" type="ORF">FNM00_13580</name>
</gene>
<evidence type="ECO:0000256" key="4">
    <source>
        <dbReference type="ARBA" id="ARBA00022695"/>
    </source>
</evidence>
<keyword evidence="4 6" id="KW-0548">Nucleotidyltransferase</keyword>
<keyword evidence="1 6" id="KW-1277">Toxin-antitoxin system</keyword>
<evidence type="ECO:0000256" key="5">
    <source>
        <dbReference type="ARBA" id="ARBA00023125"/>
    </source>
</evidence>
<feature type="active site" evidence="6">
    <location>
        <position position="160"/>
    </location>
</feature>
<evidence type="ECO:0000313" key="9">
    <source>
        <dbReference type="Proteomes" id="UP000316988"/>
    </source>
</evidence>